<name>A0A0C2D5X1_9BACT</name>
<dbReference type="SUPFAM" id="SSF51395">
    <property type="entry name" value="FMN-linked oxidoreductases"/>
    <property type="match status" value="2"/>
</dbReference>
<dbReference type="Proteomes" id="UP000031599">
    <property type="component" value="Unassembled WGS sequence"/>
</dbReference>
<accession>A0A0C2D5X1</accession>
<keyword evidence="1" id="KW-0285">Flavoprotein</keyword>
<evidence type="ECO:0000259" key="3">
    <source>
        <dbReference type="Pfam" id="PF00724"/>
    </source>
</evidence>
<protein>
    <submittedName>
        <fullName evidence="4">2,4-dienoyl-CoA reductase</fullName>
    </submittedName>
</protein>
<feature type="domain" description="NADH:flavin oxidoreductase/NADH oxidase N-terminal" evidence="3">
    <location>
        <begin position="177"/>
        <end position="388"/>
    </location>
</feature>
<keyword evidence="2" id="KW-0560">Oxidoreductase</keyword>
<evidence type="ECO:0000256" key="2">
    <source>
        <dbReference type="ARBA" id="ARBA00023002"/>
    </source>
</evidence>
<dbReference type="InterPro" id="IPR051799">
    <property type="entry name" value="NADH_flavin_oxidoreductase"/>
</dbReference>
<dbReference type="Gene3D" id="3.20.20.70">
    <property type="entry name" value="Aldolase class I"/>
    <property type="match status" value="1"/>
</dbReference>
<organism evidence="4 5">
    <name type="scientific">Enhygromyxa salina</name>
    <dbReference type="NCBI Taxonomy" id="215803"/>
    <lineage>
        <taxon>Bacteria</taxon>
        <taxon>Pseudomonadati</taxon>
        <taxon>Myxococcota</taxon>
        <taxon>Polyangia</taxon>
        <taxon>Nannocystales</taxon>
        <taxon>Nannocystaceae</taxon>
        <taxon>Enhygromyxa</taxon>
    </lineage>
</organism>
<evidence type="ECO:0000256" key="1">
    <source>
        <dbReference type="ARBA" id="ARBA00022630"/>
    </source>
</evidence>
<dbReference type="EMBL" id="JMCC02000054">
    <property type="protein sequence ID" value="KIG15442.1"/>
    <property type="molecule type" value="Genomic_DNA"/>
</dbReference>
<dbReference type="PANTHER" id="PTHR43656:SF2">
    <property type="entry name" value="BINDING OXIDOREDUCTASE, PUTATIVE (AFU_ORTHOLOGUE AFUA_2G08260)-RELATED"/>
    <property type="match status" value="1"/>
</dbReference>
<gene>
    <name evidence="4" type="ORF">DB30_05638</name>
</gene>
<proteinExistence type="predicted"/>
<sequence>MVPWRATEDGFVTPDVIGWYRRFAAGKPGALVVEATGIRDVPSGPLLRIGDDRFVEGLRKLVSAVREASEGETKLFIQCIDFLTVKRRPPAQKFFARFLRIDAGHKARLAAHLGDARWHEADDAALRSALAEGDDALHEAVLGARELRDLRFGYREQVSDTQLEHVRELPQVLPGLFAAAAGRACEAGFDGIELHYAHAYTMASFLSRTNAREDGYGGSREGRLRLPLEVYAAVRAHVGSDYAIGCRFLGDEVIEGGSDLSDAEHYGVAFARAGMDFLSISKGGKFDDAKPPKVGEAVYPYTGRSGYECMPTVYSDARGPFARNVPLSAAIRAAVHASGHTTPIIAAGGINSFEIADRILRHSEADIIGAARQSLADPDWWLKMRTGLGPEIRRCKFTNYCEALDTKHKQVTCQLWDREALDAPDVTLTHDGRRRLLAP</sequence>
<dbReference type="AlphaFoldDB" id="A0A0C2D5X1"/>
<comment type="caution">
    <text evidence="4">The sequence shown here is derived from an EMBL/GenBank/DDBJ whole genome shotgun (WGS) entry which is preliminary data.</text>
</comment>
<dbReference type="GO" id="GO:0010181">
    <property type="term" value="F:FMN binding"/>
    <property type="evidence" value="ECO:0007669"/>
    <property type="project" value="InterPro"/>
</dbReference>
<dbReference type="GO" id="GO:0016491">
    <property type="term" value="F:oxidoreductase activity"/>
    <property type="evidence" value="ECO:0007669"/>
    <property type="project" value="UniProtKB-KW"/>
</dbReference>
<dbReference type="PANTHER" id="PTHR43656">
    <property type="entry name" value="BINDING OXIDOREDUCTASE, PUTATIVE (AFU_ORTHOLOGUE AFUA_2G08260)-RELATED"/>
    <property type="match status" value="1"/>
</dbReference>
<evidence type="ECO:0000313" key="4">
    <source>
        <dbReference type="EMBL" id="KIG15442.1"/>
    </source>
</evidence>
<dbReference type="InterPro" id="IPR001155">
    <property type="entry name" value="OxRdtase_FMN_N"/>
</dbReference>
<evidence type="ECO:0000313" key="5">
    <source>
        <dbReference type="Proteomes" id="UP000031599"/>
    </source>
</evidence>
<reference evidence="4 5" key="1">
    <citation type="submission" date="2014-12" db="EMBL/GenBank/DDBJ databases">
        <title>Genome assembly of Enhygromyxa salina DSM 15201.</title>
        <authorList>
            <person name="Sharma G."/>
            <person name="Subramanian S."/>
        </authorList>
    </citation>
    <scope>NUCLEOTIDE SEQUENCE [LARGE SCALE GENOMIC DNA]</scope>
    <source>
        <strain evidence="4 5">DSM 15201</strain>
    </source>
</reference>
<dbReference type="Pfam" id="PF00724">
    <property type="entry name" value="Oxidored_FMN"/>
    <property type="match status" value="1"/>
</dbReference>
<dbReference type="InterPro" id="IPR013785">
    <property type="entry name" value="Aldolase_TIM"/>
</dbReference>